<evidence type="ECO:0000259" key="2">
    <source>
        <dbReference type="PROSITE" id="PS50174"/>
    </source>
</evidence>
<dbReference type="GO" id="GO:0048024">
    <property type="term" value="P:regulation of mRNA splicing, via spliceosome"/>
    <property type="evidence" value="ECO:0007669"/>
    <property type="project" value="TreeGrafter"/>
</dbReference>
<protein>
    <recommendedName>
        <fullName evidence="2">G-patch domain-containing protein</fullName>
    </recommendedName>
</protein>
<dbReference type="SUPFAM" id="SSF54768">
    <property type="entry name" value="dsRNA-binding domain-like"/>
    <property type="match status" value="1"/>
</dbReference>
<feature type="compositionally biased region" description="Basic residues" evidence="1">
    <location>
        <begin position="1"/>
        <end position="22"/>
    </location>
</feature>
<dbReference type="AlphaFoldDB" id="A0AAD5MHN3"/>
<feature type="domain" description="G-patch" evidence="2">
    <location>
        <begin position="463"/>
        <end position="509"/>
    </location>
</feature>
<dbReference type="PANTHER" id="PTHR46528:SF1">
    <property type="entry name" value="PROTEIN SON"/>
    <property type="match status" value="1"/>
</dbReference>
<feature type="region of interest" description="Disordered" evidence="1">
    <location>
        <begin position="307"/>
        <end position="333"/>
    </location>
</feature>
<feature type="compositionally biased region" description="Basic and acidic residues" evidence="1">
    <location>
        <begin position="180"/>
        <end position="202"/>
    </location>
</feature>
<comment type="caution">
    <text evidence="3">The sequence shown here is derived from an EMBL/GenBank/DDBJ whole genome shotgun (WGS) entry which is preliminary data.</text>
</comment>
<dbReference type="PROSITE" id="PS50174">
    <property type="entry name" value="G_PATCH"/>
    <property type="match status" value="1"/>
</dbReference>
<keyword evidence="4" id="KW-1185">Reference proteome</keyword>
<sequence length="710" mass="80057">MKARTSARQPRGPRRRYRSRGRRREDRSRSRRRYSRSRSQSRSRDRCRRRSKSRSRTRSRSRSRSDVHLRLKSRRSRSRSSSRSRSRSRTRSYSHSSRSRSRSRSPKRRLGADQRGRPGVGAAGRYRRGRIDKAKLLAIARKKAQKMQLLGISLGSLDPQAQNQPKSVDDFVSYCQQIQRRQDKEDRREKGESVSSDDDGKSGSRPGSPTSFKHPFGVRTAGQSDGIKINIVNATSISTKTPQERIIDTSQLRLVYPVSSGVTHKENTEKWTPVVKSTPLKTCSDEQKKYVGITSLEAERYRAAANSSTDHLLPPPPAPPVLTGLGGLLPPPPPPPKLTALDTLLPPPPPLPQLLVLPPEEEMIMSEPDKVEMTEPQDLSSVLAKRASAQLKLASDPNDYDAIRMLKEADDQMASWAAAKNLPGKFTGSTGVNVLSADELQPHDPRYNAWVKKDMFKNTRPTLGGVGMRLMQKMGWRPGEGLGPNGMGPTEPLVVDVKNDRKGVKHPVSMVMELCAKRKWGAPIFKHSETGPSNMREFRCSQLSKSPFTLLGVLKGCSEYNDTTRVISHKWFSIWNTSTLNNLTPSENNTTMIPFLQLKENELAGVDISPTEGQINPHLLERRVQSLVEGLSVLNNTKIKVEEESRDYTNKLEDLDSDDILNESEENKENPPSDREVSNQQRILSKSDRYPPIKIWKPRRAHLQLMKNQT</sequence>
<dbReference type="InterPro" id="IPR032922">
    <property type="entry name" value="SON"/>
</dbReference>
<evidence type="ECO:0000313" key="3">
    <source>
        <dbReference type="EMBL" id="KAJ1349386.1"/>
    </source>
</evidence>
<proteinExistence type="predicted"/>
<organism evidence="3 4">
    <name type="scientific">Parelaphostrongylus tenuis</name>
    <name type="common">Meningeal worm</name>
    <dbReference type="NCBI Taxonomy" id="148309"/>
    <lineage>
        <taxon>Eukaryota</taxon>
        <taxon>Metazoa</taxon>
        <taxon>Ecdysozoa</taxon>
        <taxon>Nematoda</taxon>
        <taxon>Chromadorea</taxon>
        <taxon>Rhabditida</taxon>
        <taxon>Rhabditina</taxon>
        <taxon>Rhabditomorpha</taxon>
        <taxon>Strongyloidea</taxon>
        <taxon>Metastrongylidae</taxon>
        <taxon>Parelaphostrongylus</taxon>
    </lineage>
</organism>
<dbReference type="Pfam" id="PF01585">
    <property type="entry name" value="G-patch"/>
    <property type="match status" value="1"/>
</dbReference>
<name>A0AAD5MHN3_PARTN</name>
<feature type="compositionally biased region" description="Acidic residues" evidence="1">
    <location>
        <begin position="655"/>
        <end position="664"/>
    </location>
</feature>
<feature type="compositionally biased region" description="Basic and acidic residues" evidence="1">
    <location>
        <begin position="665"/>
        <end position="677"/>
    </location>
</feature>
<evidence type="ECO:0000256" key="1">
    <source>
        <dbReference type="SAM" id="MobiDB-lite"/>
    </source>
</evidence>
<feature type="region of interest" description="Disordered" evidence="1">
    <location>
        <begin position="650"/>
        <end position="690"/>
    </location>
</feature>
<feature type="region of interest" description="Disordered" evidence="1">
    <location>
        <begin position="1"/>
        <end position="127"/>
    </location>
</feature>
<dbReference type="Proteomes" id="UP001196413">
    <property type="component" value="Unassembled WGS sequence"/>
</dbReference>
<feature type="compositionally biased region" description="Basic residues" evidence="1">
    <location>
        <begin position="70"/>
        <end position="109"/>
    </location>
</feature>
<dbReference type="EMBL" id="JAHQIW010000657">
    <property type="protein sequence ID" value="KAJ1349386.1"/>
    <property type="molecule type" value="Genomic_DNA"/>
</dbReference>
<dbReference type="Gene3D" id="3.30.160.20">
    <property type="match status" value="1"/>
</dbReference>
<feature type="region of interest" description="Disordered" evidence="1">
    <location>
        <begin position="178"/>
        <end position="221"/>
    </location>
</feature>
<dbReference type="SMART" id="SM00443">
    <property type="entry name" value="G_patch"/>
    <property type="match status" value="1"/>
</dbReference>
<accession>A0AAD5MHN3</accession>
<feature type="compositionally biased region" description="Basic residues" evidence="1">
    <location>
        <begin position="29"/>
        <end position="62"/>
    </location>
</feature>
<dbReference type="InterPro" id="IPR000467">
    <property type="entry name" value="G_patch_dom"/>
</dbReference>
<dbReference type="GO" id="GO:0003723">
    <property type="term" value="F:RNA binding"/>
    <property type="evidence" value="ECO:0007669"/>
    <property type="project" value="InterPro"/>
</dbReference>
<gene>
    <name evidence="3" type="ORF">KIN20_004947</name>
</gene>
<dbReference type="PANTHER" id="PTHR46528">
    <property type="entry name" value="PROTEIN SON"/>
    <property type="match status" value="1"/>
</dbReference>
<dbReference type="GO" id="GO:0051726">
    <property type="term" value="P:regulation of cell cycle"/>
    <property type="evidence" value="ECO:0007669"/>
    <property type="project" value="InterPro"/>
</dbReference>
<reference evidence="3" key="1">
    <citation type="submission" date="2021-06" db="EMBL/GenBank/DDBJ databases">
        <title>Parelaphostrongylus tenuis whole genome reference sequence.</title>
        <authorList>
            <person name="Garwood T.J."/>
            <person name="Larsen P.A."/>
            <person name="Fountain-Jones N.M."/>
            <person name="Garbe J.R."/>
            <person name="Macchietto M.G."/>
            <person name="Kania S.A."/>
            <person name="Gerhold R.W."/>
            <person name="Richards J.E."/>
            <person name="Wolf T.M."/>
        </authorList>
    </citation>
    <scope>NUCLEOTIDE SEQUENCE</scope>
    <source>
        <strain evidence="3">MNPRO001-30</strain>
        <tissue evidence="3">Meninges</tissue>
    </source>
</reference>
<evidence type="ECO:0000313" key="4">
    <source>
        <dbReference type="Proteomes" id="UP001196413"/>
    </source>
</evidence>